<accession>A0A159Z1N2</accession>
<sequence length="162" mass="17700">MPWRRRLPRRPRRCSARGGAHRCPRAETEALILADAALARAAGWAHLLPLLATSLKPRDLRLRGADLQLACHRALVTAARPAASLAVELARRAGHLRAVAPRLRARGADQAVALFLSRDALAPAELTALMSGRAARRLCDRLVELGALRELTGRDTFRLYGL</sequence>
<dbReference type="EMBL" id="CP012661">
    <property type="protein sequence ID" value="AMY68857.1"/>
    <property type="molecule type" value="Genomic_DNA"/>
</dbReference>
<evidence type="ECO:0000313" key="2">
    <source>
        <dbReference type="Proteomes" id="UP000076128"/>
    </source>
</evidence>
<protein>
    <recommendedName>
        <fullName evidence="3">DUF1403 family protein</fullName>
    </recommendedName>
</protein>
<organism evidence="1 2">
    <name type="scientific">Frigidibacter mobilis</name>
    <dbReference type="NCBI Taxonomy" id="1335048"/>
    <lineage>
        <taxon>Bacteria</taxon>
        <taxon>Pseudomonadati</taxon>
        <taxon>Pseudomonadota</taxon>
        <taxon>Alphaproteobacteria</taxon>
        <taxon>Rhodobacterales</taxon>
        <taxon>Paracoccaceae</taxon>
        <taxon>Frigidibacter</taxon>
    </lineage>
</organism>
<evidence type="ECO:0000313" key="1">
    <source>
        <dbReference type="EMBL" id="AMY68857.1"/>
    </source>
</evidence>
<dbReference type="PATRIC" id="fig|1335048.3.peg.1669"/>
<proteinExistence type="predicted"/>
<dbReference type="Pfam" id="PF07183">
    <property type="entry name" value="DUF1403"/>
    <property type="match status" value="1"/>
</dbReference>
<dbReference type="KEGG" id="daa:AKL17_1605"/>
<reference evidence="1 2" key="1">
    <citation type="submission" date="2015-09" db="EMBL/GenBank/DDBJ databases">
        <title>Complete genome sequence of Defluviimonas alba cai42t isolated from an oilfield in Xinjiang.</title>
        <authorList>
            <person name="Geng S."/>
            <person name="Pan X."/>
            <person name="Wu X."/>
        </authorList>
    </citation>
    <scope>NUCLEOTIDE SEQUENCE [LARGE SCALE GENOMIC DNA]</scope>
    <source>
        <strain evidence="2">cai42</strain>
    </source>
</reference>
<dbReference type="Proteomes" id="UP000076128">
    <property type="component" value="Chromosome"/>
</dbReference>
<evidence type="ECO:0008006" key="3">
    <source>
        <dbReference type="Google" id="ProtNLM"/>
    </source>
</evidence>
<keyword evidence="2" id="KW-1185">Reference proteome</keyword>
<gene>
    <name evidence="1" type="ORF">AKL17_1605</name>
</gene>
<dbReference type="AlphaFoldDB" id="A0A159Z1N2"/>
<dbReference type="InterPro" id="IPR009843">
    <property type="entry name" value="DUF1403"/>
</dbReference>
<name>A0A159Z1N2_9RHOB</name>